<evidence type="ECO:0000313" key="2">
    <source>
        <dbReference type="EMBL" id="KAH0932882.1"/>
    </source>
</evidence>
<evidence type="ECO:0000313" key="3">
    <source>
        <dbReference type="Proteomes" id="UP000824890"/>
    </source>
</evidence>
<dbReference type="InterPro" id="IPR001810">
    <property type="entry name" value="F-box_dom"/>
</dbReference>
<dbReference type="SMART" id="SM00256">
    <property type="entry name" value="FBOX"/>
    <property type="match status" value="1"/>
</dbReference>
<keyword evidence="3" id="KW-1185">Reference proteome</keyword>
<dbReference type="SUPFAM" id="SSF117281">
    <property type="entry name" value="Kelch motif"/>
    <property type="match status" value="1"/>
</dbReference>
<dbReference type="InterPro" id="IPR029045">
    <property type="entry name" value="ClpP/crotonase-like_dom_sf"/>
</dbReference>
<feature type="domain" description="F-box" evidence="1">
    <location>
        <begin position="156"/>
        <end position="202"/>
    </location>
</feature>
<dbReference type="SUPFAM" id="SSF52096">
    <property type="entry name" value="ClpP/crotonase"/>
    <property type="match status" value="1"/>
</dbReference>
<dbReference type="Pfam" id="PF00378">
    <property type="entry name" value="ECH_1"/>
    <property type="match status" value="1"/>
</dbReference>
<protein>
    <recommendedName>
        <fullName evidence="1">F-box domain-containing protein</fullName>
    </recommendedName>
</protein>
<organism evidence="2 3">
    <name type="scientific">Brassica napus</name>
    <name type="common">Rape</name>
    <dbReference type="NCBI Taxonomy" id="3708"/>
    <lineage>
        <taxon>Eukaryota</taxon>
        <taxon>Viridiplantae</taxon>
        <taxon>Streptophyta</taxon>
        <taxon>Embryophyta</taxon>
        <taxon>Tracheophyta</taxon>
        <taxon>Spermatophyta</taxon>
        <taxon>Magnoliopsida</taxon>
        <taxon>eudicotyledons</taxon>
        <taxon>Gunneridae</taxon>
        <taxon>Pentapetalae</taxon>
        <taxon>rosids</taxon>
        <taxon>malvids</taxon>
        <taxon>Brassicales</taxon>
        <taxon>Brassicaceae</taxon>
        <taxon>Brassiceae</taxon>
        <taxon>Brassica</taxon>
    </lineage>
</organism>
<dbReference type="SUPFAM" id="SSF81383">
    <property type="entry name" value="F-box domain"/>
    <property type="match status" value="1"/>
</dbReference>
<dbReference type="PANTHER" id="PTHR24414">
    <property type="entry name" value="F-BOX/KELCH-REPEAT PROTEIN SKIP4"/>
    <property type="match status" value="1"/>
</dbReference>
<sequence length="520" mass="57384">MAKKMGVTMEVGNDGVAVITISNPPVNSLASPIISRLKEKFQDANHRSDVKAIVLTENGGRFSGGFNINVFQQVHKTGTQAALLVLTKTTQFISSSPCFDCASTGRLPWPWIFSGRSSTRKPLVAAVEGLALGGGLELAMGKKKKKPTPYTSDDVILASLSLPDDLLVMIVARVPILYYRTLSLVSKSFRSMVVSPELYKVRSVLGLTESCLYVCLRFGLGSYKWYTLSSKSKSSGGYVLASVPMPGDDSPRVAGLGFGYSDLVAVGSDIYNIGQADKTTPTSSVSILDCKSHMWRKAPSMPMELGSLSAIVLDRNIFVLGRRYHQYASWKSLLQVFNTNTQTWDIPCCVLDQASHLFNFNGNLHAVNIFGWVFAFNSKQGKWDQLVEIDPSVGEIKYSESYCEIDNVLYSVSKEGALRWYDTDKTRWRDLKGLVGLPQLPRRFSGYGSYVKLTAYGVGKMLVFWSRKSNILVSHMETIYCAVIALKKDKGDCWGKLEWYDGVLSVLAGTELVKIFSVTL</sequence>
<dbReference type="CDD" id="cd22152">
    <property type="entry name" value="F-box_AtAFR-like"/>
    <property type="match status" value="1"/>
</dbReference>
<dbReference type="Proteomes" id="UP000824890">
    <property type="component" value="Unassembled WGS sequence"/>
</dbReference>
<proteinExistence type="predicted"/>
<dbReference type="InterPro" id="IPR057499">
    <property type="entry name" value="Kelch_FKB95"/>
</dbReference>
<dbReference type="Pfam" id="PF25210">
    <property type="entry name" value="Kelch_FKB95"/>
    <property type="match status" value="1"/>
</dbReference>
<comment type="caution">
    <text evidence="2">The sequence shown here is derived from an EMBL/GenBank/DDBJ whole genome shotgun (WGS) entry which is preliminary data.</text>
</comment>
<dbReference type="InterPro" id="IPR001753">
    <property type="entry name" value="Enoyl-CoA_hydra/iso"/>
</dbReference>
<dbReference type="InterPro" id="IPR015915">
    <property type="entry name" value="Kelch-typ_b-propeller"/>
</dbReference>
<dbReference type="InterPro" id="IPR050354">
    <property type="entry name" value="F-box/kelch-repeat_ARATH"/>
</dbReference>
<accession>A0ABQ8DU27</accession>
<dbReference type="Gene3D" id="2.120.10.80">
    <property type="entry name" value="Kelch-type beta propeller"/>
    <property type="match status" value="1"/>
</dbReference>
<evidence type="ECO:0000259" key="1">
    <source>
        <dbReference type="PROSITE" id="PS50181"/>
    </source>
</evidence>
<gene>
    <name evidence="2" type="ORF">HID58_009999</name>
</gene>
<dbReference type="PANTHER" id="PTHR24414:SF122">
    <property type="entry name" value="F-BOX DOMAIN-CONTAINING PROTEIN"/>
    <property type="match status" value="1"/>
</dbReference>
<reference evidence="2 3" key="1">
    <citation type="submission" date="2021-05" db="EMBL/GenBank/DDBJ databases">
        <title>Genome Assembly of Synthetic Allotetraploid Brassica napus Reveals Homoeologous Exchanges between Subgenomes.</title>
        <authorList>
            <person name="Davis J.T."/>
        </authorList>
    </citation>
    <scope>NUCLEOTIDE SEQUENCE [LARGE SCALE GENOMIC DNA]</scope>
    <source>
        <strain evidence="3">cv. Da-Ae</strain>
        <tissue evidence="2">Seedling</tissue>
    </source>
</reference>
<name>A0ABQ8DU27_BRANA</name>
<dbReference type="Pfam" id="PF00646">
    <property type="entry name" value="F-box"/>
    <property type="match status" value="1"/>
</dbReference>
<dbReference type="EMBL" id="JAGKQM010000003">
    <property type="protein sequence ID" value="KAH0932882.1"/>
    <property type="molecule type" value="Genomic_DNA"/>
</dbReference>
<dbReference type="PROSITE" id="PS50181">
    <property type="entry name" value="FBOX"/>
    <property type="match status" value="1"/>
</dbReference>
<dbReference type="InterPro" id="IPR036047">
    <property type="entry name" value="F-box-like_dom_sf"/>
</dbReference>
<dbReference type="Gene3D" id="3.90.226.10">
    <property type="entry name" value="2-enoyl-CoA Hydratase, Chain A, domain 1"/>
    <property type="match status" value="1"/>
</dbReference>